<dbReference type="EMBL" id="BMMQ01000004">
    <property type="protein sequence ID" value="GGO63257.1"/>
    <property type="molecule type" value="Genomic_DNA"/>
</dbReference>
<evidence type="ECO:0000256" key="4">
    <source>
        <dbReference type="ARBA" id="ARBA00022475"/>
    </source>
</evidence>
<feature type="transmembrane region" description="Helical" evidence="9">
    <location>
        <begin position="460"/>
        <end position="480"/>
    </location>
</feature>
<feature type="compositionally biased region" description="Acidic residues" evidence="8">
    <location>
        <begin position="681"/>
        <end position="690"/>
    </location>
</feature>
<dbReference type="PANTHER" id="PTHR30047">
    <property type="entry name" value="HIGH-AFFINITY CHOLINE TRANSPORT PROTEIN-RELATED"/>
    <property type="match status" value="1"/>
</dbReference>
<comment type="similarity">
    <text evidence="2">Belongs to the BCCT transporter (TC 2.A.15) family.</text>
</comment>
<feature type="region of interest" description="Disordered" evidence="8">
    <location>
        <begin position="643"/>
        <end position="690"/>
    </location>
</feature>
<feature type="transmembrane region" description="Helical" evidence="9">
    <location>
        <begin position="396"/>
        <end position="421"/>
    </location>
</feature>
<sequence>MRKSVSNEKWETMNDSEQKKVKKKPVANLMHEVSHPALIPGIGVEDTPREFPTNKLVLAVAAIVTIGIVIWGIAAPDNLLGVGTASLDWVMTNFGWLFSALAIVTLVFMLVMGYGRTGGVRLGADDEEPEFSTGAWIAMLFSAGMGIGLLFWGPAEPLDFFQNVPPGVDADPGSREAMMASLAQATLHWGPMAWALYALVGGAIAYSAYRRGRAPLISAILTPIFKEKTEGWIGSVIDIFAILVTLFGTAVTLGLGALQVAEGVEVVSGIGHVGNAGLIIIVTLLTVGFVLSAVSGLKKGIRLLSNFNMILAGILALVVFVGGPTLFLLNIIPSSIPHFFGELWTMLSRNAAQGEESAAFVSSWTNYYWAWWTSWTPFVGMFIAKISRGRTLREFVTVVIIVPAAVCIAWFGIMGGASMYFDEQSGGELTSAYGEGGGQAVLYALFDALQSHLTIGGVELPIAVVLNVAAMISIVLFFVTSADSASIVMGSIAQRGRPEPASWITIMWGVLLAATALVLLIAGGTNALSGLQSIMVVTALPFAFIMIGVIISWASELRNDPYMLRRRFARAAIAQGVRRGLEEHGDDFVFDAAQVAPAEGAGAGIDTDAPELTEWWDTATAQIPILDPETGRVVTPEDVARTLEPGRIQHRGEPNPKHTASGEASTTVGETRRERRAKGEDPEEPESPTP</sequence>
<feature type="region of interest" description="Disordered" evidence="8">
    <location>
        <begin position="1"/>
        <end position="21"/>
    </location>
</feature>
<dbReference type="PANTHER" id="PTHR30047:SF7">
    <property type="entry name" value="HIGH-AFFINITY CHOLINE TRANSPORT PROTEIN"/>
    <property type="match status" value="1"/>
</dbReference>
<proteinExistence type="inferred from homology"/>
<evidence type="ECO:0000256" key="6">
    <source>
        <dbReference type="ARBA" id="ARBA00022989"/>
    </source>
</evidence>
<evidence type="ECO:0000313" key="10">
    <source>
        <dbReference type="EMBL" id="GGO63257.1"/>
    </source>
</evidence>
<protein>
    <submittedName>
        <fullName evidence="10">Choline transporter</fullName>
    </submittedName>
</protein>
<feature type="compositionally biased region" description="Basic and acidic residues" evidence="8">
    <location>
        <begin position="1"/>
        <end position="19"/>
    </location>
</feature>
<keyword evidence="3" id="KW-0813">Transport</keyword>
<feature type="transmembrane region" description="Helical" evidence="9">
    <location>
        <begin position="189"/>
        <end position="209"/>
    </location>
</feature>
<keyword evidence="6 9" id="KW-1133">Transmembrane helix</keyword>
<feature type="transmembrane region" description="Helical" evidence="9">
    <location>
        <begin position="94"/>
        <end position="114"/>
    </location>
</feature>
<evidence type="ECO:0000256" key="7">
    <source>
        <dbReference type="ARBA" id="ARBA00023136"/>
    </source>
</evidence>
<keyword evidence="11" id="KW-1185">Reference proteome</keyword>
<evidence type="ECO:0000256" key="1">
    <source>
        <dbReference type="ARBA" id="ARBA00004651"/>
    </source>
</evidence>
<name>A0ABQ2MZS6_9MICO</name>
<comment type="caution">
    <text evidence="10">The sequence shown here is derived from an EMBL/GenBank/DDBJ whole genome shotgun (WGS) entry which is preliminary data.</text>
</comment>
<evidence type="ECO:0000256" key="9">
    <source>
        <dbReference type="SAM" id="Phobius"/>
    </source>
</evidence>
<keyword evidence="4" id="KW-1003">Cell membrane</keyword>
<dbReference type="InterPro" id="IPR000060">
    <property type="entry name" value="BCCT_transptr"/>
</dbReference>
<feature type="transmembrane region" description="Helical" evidence="9">
    <location>
        <begin position="230"/>
        <end position="256"/>
    </location>
</feature>
<dbReference type="Proteomes" id="UP000638043">
    <property type="component" value="Unassembled WGS sequence"/>
</dbReference>
<evidence type="ECO:0000256" key="8">
    <source>
        <dbReference type="SAM" id="MobiDB-lite"/>
    </source>
</evidence>
<evidence type="ECO:0000313" key="11">
    <source>
        <dbReference type="Proteomes" id="UP000638043"/>
    </source>
</evidence>
<dbReference type="NCBIfam" id="TIGR00842">
    <property type="entry name" value="bcct"/>
    <property type="match status" value="1"/>
</dbReference>
<feature type="transmembrane region" description="Helical" evidence="9">
    <location>
        <begin position="501"/>
        <end position="522"/>
    </location>
</feature>
<feature type="transmembrane region" description="Helical" evidence="9">
    <location>
        <begin position="309"/>
        <end position="332"/>
    </location>
</feature>
<reference evidence="11" key="1">
    <citation type="journal article" date="2019" name="Int. J. Syst. Evol. Microbiol.">
        <title>The Global Catalogue of Microorganisms (GCM) 10K type strain sequencing project: providing services to taxonomists for standard genome sequencing and annotation.</title>
        <authorList>
            <consortium name="The Broad Institute Genomics Platform"/>
            <consortium name="The Broad Institute Genome Sequencing Center for Infectious Disease"/>
            <person name="Wu L."/>
            <person name="Ma J."/>
        </authorList>
    </citation>
    <scope>NUCLEOTIDE SEQUENCE [LARGE SCALE GENOMIC DNA]</scope>
    <source>
        <strain evidence="11">CGMCC 4.7181</strain>
    </source>
</reference>
<evidence type="ECO:0000256" key="5">
    <source>
        <dbReference type="ARBA" id="ARBA00022692"/>
    </source>
</evidence>
<evidence type="ECO:0000256" key="2">
    <source>
        <dbReference type="ARBA" id="ARBA00005658"/>
    </source>
</evidence>
<keyword evidence="7 9" id="KW-0472">Membrane</keyword>
<feature type="transmembrane region" description="Helical" evidence="9">
    <location>
        <begin position="135"/>
        <end position="155"/>
    </location>
</feature>
<accession>A0ABQ2MZS6</accession>
<dbReference type="Pfam" id="PF02028">
    <property type="entry name" value="BCCT"/>
    <property type="match status" value="1"/>
</dbReference>
<feature type="transmembrane region" description="Helical" evidence="9">
    <location>
        <begin position="276"/>
        <end position="297"/>
    </location>
</feature>
<gene>
    <name evidence="10" type="ORF">GCM10010910_15340</name>
</gene>
<organism evidence="10 11">
    <name type="scientific">Microbacterium nanhaiense</name>
    <dbReference type="NCBI Taxonomy" id="1301026"/>
    <lineage>
        <taxon>Bacteria</taxon>
        <taxon>Bacillati</taxon>
        <taxon>Actinomycetota</taxon>
        <taxon>Actinomycetes</taxon>
        <taxon>Micrococcales</taxon>
        <taxon>Microbacteriaceae</taxon>
        <taxon>Microbacterium</taxon>
    </lineage>
</organism>
<feature type="transmembrane region" description="Helical" evidence="9">
    <location>
        <begin position="56"/>
        <end position="74"/>
    </location>
</feature>
<keyword evidence="5 9" id="KW-0812">Transmembrane</keyword>
<evidence type="ECO:0000256" key="3">
    <source>
        <dbReference type="ARBA" id="ARBA00022448"/>
    </source>
</evidence>
<comment type="subcellular location">
    <subcellularLocation>
        <location evidence="1">Cell membrane</location>
        <topology evidence="1">Multi-pass membrane protein</topology>
    </subcellularLocation>
</comment>
<feature type="transmembrane region" description="Helical" evidence="9">
    <location>
        <begin position="534"/>
        <end position="557"/>
    </location>
</feature>
<feature type="transmembrane region" description="Helical" evidence="9">
    <location>
        <begin position="367"/>
        <end position="384"/>
    </location>
</feature>
<feature type="compositionally biased region" description="Basic and acidic residues" evidence="8">
    <location>
        <begin position="670"/>
        <end position="680"/>
    </location>
</feature>